<dbReference type="GO" id="GO:0008915">
    <property type="term" value="F:lipid-A-disaccharide synthase activity"/>
    <property type="evidence" value="ECO:0007669"/>
    <property type="project" value="UniProtKB-UniRule"/>
</dbReference>
<evidence type="ECO:0000256" key="2">
    <source>
        <dbReference type="ARBA" id="ARBA00012687"/>
    </source>
</evidence>
<proteinExistence type="predicted"/>
<keyword evidence="5" id="KW-0441">Lipid A biosynthesis</keyword>
<feature type="compositionally biased region" description="Basic and acidic residues" evidence="11">
    <location>
        <begin position="460"/>
        <end position="480"/>
    </location>
</feature>
<feature type="compositionally biased region" description="Basic and acidic residues" evidence="11">
    <location>
        <begin position="442"/>
        <end position="451"/>
    </location>
</feature>
<organism evidence="12 13">
    <name type="scientific">Segatella copri</name>
    <dbReference type="NCBI Taxonomy" id="165179"/>
    <lineage>
        <taxon>Bacteria</taxon>
        <taxon>Pseudomonadati</taxon>
        <taxon>Bacteroidota</taxon>
        <taxon>Bacteroidia</taxon>
        <taxon>Bacteroidales</taxon>
        <taxon>Prevotellaceae</taxon>
        <taxon>Segatella</taxon>
    </lineage>
</organism>
<evidence type="ECO:0000256" key="6">
    <source>
        <dbReference type="ARBA" id="ARBA00022676"/>
    </source>
</evidence>
<dbReference type="AlphaFoldDB" id="A0AA91THP8"/>
<name>A0AA91THP8_9BACT</name>
<accession>A0AA91THP8</accession>
<keyword evidence="8" id="KW-0443">Lipid metabolism</keyword>
<feature type="compositionally biased region" description="Basic and acidic residues" evidence="11">
    <location>
        <begin position="418"/>
        <end position="433"/>
    </location>
</feature>
<evidence type="ECO:0000256" key="1">
    <source>
        <dbReference type="ARBA" id="ARBA00002056"/>
    </source>
</evidence>
<dbReference type="Pfam" id="PF02684">
    <property type="entry name" value="LpxB"/>
    <property type="match status" value="1"/>
</dbReference>
<evidence type="ECO:0000256" key="9">
    <source>
        <dbReference type="ARBA" id="ARBA00048975"/>
    </source>
</evidence>
<dbReference type="GO" id="GO:0009245">
    <property type="term" value="P:lipid A biosynthetic process"/>
    <property type="evidence" value="ECO:0007669"/>
    <property type="project" value="UniProtKB-UniRule"/>
</dbReference>
<dbReference type="EMBL" id="NMPZ01000025">
    <property type="protein sequence ID" value="OXL43038.1"/>
    <property type="molecule type" value="Genomic_DNA"/>
</dbReference>
<dbReference type="SUPFAM" id="SSF53756">
    <property type="entry name" value="UDP-Glycosyltransferase/glycogen phosphorylase"/>
    <property type="match status" value="1"/>
</dbReference>
<evidence type="ECO:0000313" key="12">
    <source>
        <dbReference type="EMBL" id="OXL43038.1"/>
    </source>
</evidence>
<evidence type="ECO:0000256" key="10">
    <source>
        <dbReference type="NCBIfam" id="TIGR00215"/>
    </source>
</evidence>
<gene>
    <name evidence="12" type="primary">lpxB</name>
    <name evidence="12" type="ORF">CFT61_13170</name>
</gene>
<evidence type="ECO:0000256" key="8">
    <source>
        <dbReference type="ARBA" id="ARBA00023098"/>
    </source>
</evidence>
<comment type="function">
    <text evidence="1">Condensation of UDP-2,3-diacylglucosamine and 2,3-diacylglucosamine-1-phosphate to form lipid A disaccharide, a precursor of lipid A, a phosphorylated glycolipid that anchors the lipopolysaccharide to the outer membrane of the cell.</text>
</comment>
<evidence type="ECO:0000256" key="5">
    <source>
        <dbReference type="ARBA" id="ARBA00022556"/>
    </source>
</evidence>
<dbReference type="InterPro" id="IPR003835">
    <property type="entry name" value="Glyco_trans_19"/>
</dbReference>
<evidence type="ECO:0000256" key="11">
    <source>
        <dbReference type="SAM" id="MobiDB-lite"/>
    </source>
</evidence>
<dbReference type="EC" id="2.4.1.182" evidence="2 10"/>
<protein>
    <recommendedName>
        <fullName evidence="3 10">Lipid-A-disaccharide synthase</fullName>
        <ecNumber evidence="2 10">2.4.1.182</ecNumber>
    </recommendedName>
</protein>
<comment type="caution">
    <text evidence="12">The sequence shown here is derived from an EMBL/GenBank/DDBJ whole genome shotgun (WGS) entry which is preliminary data.</text>
</comment>
<keyword evidence="6" id="KW-0328">Glycosyltransferase</keyword>
<keyword evidence="7" id="KW-0808">Transferase</keyword>
<dbReference type="PANTHER" id="PTHR30372">
    <property type="entry name" value="LIPID-A-DISACCHARIDE SYNTHASE"/>
    <property type="match status" value="1"/>
</dbReference>
<feature type="region of interest" description="Disordered" evidence="11">
    <location>
        <begin position="418"/>
        <end position="491"/>
    </location>
</feature>
<dbReference type="PANTHER" id="PTHR30372:SF4">
    <property type="entry name" value="LIPID-A-DISACCHARIDE SYNTHASE, MITOCHONDRIAL-RELATED"/>
    <property type="match status" value="1"/>
</dbReference>
<sequence length="491" mass="56757">MKYYLIVGEASGDLHASRLMRSLKNVDEFAEFRFFGGDLMAAEGGTRVKHYKELAYMGFVPVLMHLGTIFSNMKRCKEDIVKWKPDVVILVDYPGFNLNIAKFLKKKTNIPAYYYISPKIWAWKEWRIRSIKRDIAELFSILPFEVPFFEKKHRYPIHYVGNPTAEEVNEFRSEYHQNFVEFCEENNLDRHRPIIALLAGSRLQEIKDNLPAMIEVAERFEDYQMVLAGAPSIEDSYYEKFLKGTPVKMVRNKTYPLLSHSTAALVTSGTATLETALFEVPQVVCYETPLPHLVRLAFKHVMSCKYISLVNLIADKEVVQEMFADRFQVDAIADQLYRILPGKEGRERMLSEYREVRERLGNQVAPDEAAAIMLDLLVKRREMLVRLAKERAEAEAKAAAEAAERARLKALAEAEAAKKKAEQQAEAARRRAEEEAERARRKAEEARRLADEEAERARRKAEEARRLADEEAERARRAEEQLNESQQEELK</sequence>
<evidence type="ECO:0000256" key="4">
    <source>
        <dbReference type="ARBA" id="ARBA00022516"/>
    </source>
</evidence>
<comment type="catalytic activity">
    <reaction evidence="9">
        <text>a lipid X + a UDP-2-N,3-O-bis[(3R)-3-hydroxyacyl]-alpha-D-glucosamine = a lipid A disaccharide + UDP + H(+)</text>
        <dbReference type="Rhea" id="RHEA:67828"/>
        <dbReference type="ChEBI" id="CHEBI:15378"/>
        <dbReference type="ChEBI" id="CHEBI:58223"/>
        <dbReference type="ChEBI" id="CHEBI:137748"/>
        <dbReference type="ChEBI" id="CHEBI:176338"/>
        <dbReference type="ChEBI" id="CHEBI:176343"/>
        <dbReference type="EC" id="2.4.1.182"/>
    </reaction>
</comment>
<reference evidence="12 13" key="1">
    <citation type="submission" date="2017-07" db="EMBL/GenBank/DDBJ databases">
        <title>Draft genome sequence of Prevotella copri isolated from the gut of healthy adult Indian.</title>
        <authorList>
            <person name="Das B."/>
            <person name="Bag S."/>
            <person name="Ghosh T.S."/>
        </authorList>
    </citation>
    <scope>NUCLEOTIDE SEQUENCE [LARGE SCALE GENOMIC DNA]</scope>
    <source>
        <strain evidence="12 13">Indica</strain>
    </source>
</reference>
<dbReference type="GO" id="GO:0016020">
    <property type="term" value="C:membrane"/>
    <property type="evidence" value="ECO:0007669"/>
    <property type="project" value="GOC"/>
</dbReference>
<evidence type="ECO:0000256" key="7">
    <source>
        <dbReference type="ARBA" id="ARBA00022679"/>
    </source>
</evidence>
<dbReference type="Proteomes" id="UP000215155">
    <property type="component" value="Unassembled WGS sequence"/>
</dbReference>
<dbReference type="GO" id="GO:0005543">
    <property type="term" value="F:phospholipid binding"/>
    <property type="evidence" value="ECO:0007669"/>
    <property type="project" value="TreeGrafter"/>
</dbReference>
<keyword evidence="4" id="KW-0444">Lipid biosynthesis</keyword>
<evidence type="ECO:0000256" key="3">
    <source>
        <dbReference type="ARBA" id="ARBA00020902"/>
    </source>
</evidence>
<evidence type="ECO:0000313" key="13">
    <source>
        <dbReference type="Proteomes" id="UP000215155"/>
    </source>
</evidence>
<dbReference type="NCBIfam" id="TIGR00215">
    <property type="entry name" value="lpxB"/>
    <property type="match status" value="1"/>
</dbReference>